<dbReference type="AlphaFoldDB" id="A0A9W4K9Z1"/>
<feature type="compositionally biased region" description="Low complexity" evidence="1">
    <location>
        <begin position="171"/>
        <end position="180"/>
    </location>
</feature>
<evidence type="ECO:0000256" key="1">
    <source>
        <dbReference type="SAM" id="MobiDB-lite"/>
    </source>
</evidence>
<comment type="caution">
    <text evidence="2">The sequence shown here is derived from an EMBL/GenBank/DDBJ whole genome shotgun (WGS) entry which is preliminary data.</text>
</comment>
<gene>
    <name evidence="2" type="ORF">PEGY_LOCUS1379</name>
</gene>
<feature type="region of interest" description="Disordered" evidence="1">
    <location>
        <begin position="196"/>
        <end position="233"/>
    </location>
</feature>
<protein>
    <submittedName>
        <fullName evidence="2">Uncharacterized protein</fullName>
    </submittedName>
</protein>
<name>A0A9W4K9Z1_9EURO</name>
<feature type="compositionally biased region" description="Basic and acidic residues" evidence="1">
    <location>
        <begin position="13"/>
        <end position="22"/>
    </location>
</feature>
<feature type="compositionally biased region" description="Polar residues" evidence="1">
    <location>
        <begin position="432"/>
        <end position="442"/>
    </location>
</feature>
<reference evidence="2" key="1">
    <citation type="submission" date="2021-07" db="EMBL/GenBank/DDBJ databases">
        <authorList>
            <person name="Branca A.L. A."/>
        </authorList>
    </citation>
    <scope>NUCLEOTIDE SEQUENCE</scope>
</reference>
<evidence type="ECO:0000313" key="3">
    <source>
        <dbReference type="Proteomes" id="UP001154252"/>
    </source>
</evidence>
<feature type="region of interest" description="Disordered" evidence="1">
    <location>
        <begin position="278"/>
        <end position="460"/>
    </location>
</feature>
<dbReference type="OrthoDB" id="20105at2759"/>
<dbReference type="EMBL" id="CAJVRC010000839">
    <property type="protein sequence ID" value="CAG8888131.1"/>
    <property type="molecule type" value="Genomic_DNA"/>
</dbReference>
<sequence length="460" mass="50833">MKPTSKPSKRMKGTKDTNESAKTRTQSLPQLLPRPSIEDYPKTPNPTMSSSRDLVPPSGLNRLPPPLTMSTTLPPLPAGWEGTEDMKLWLHTKMEEDRRKQQEEKTYQATLVLEQRRIEQSILSDALRAGVPPKLVPLIFNGIYTTGANLQLAAELQSQWSAPASISAEHPAMPQQQNNPGPAPPAKLPVALQPLRQDPKQPPRAQVTDLPPAATDHLPGTRDSRWSEATSRLHRDRVISSEREQLRRKLKSQNVEFADMDLLDTAFEHTFPVTSSMLEAEPSRHLAGLPDKASGTREKRQQAPQKVHTRCSLQSRSKPQQQLQIPLSSSANASNAPSHVHPEQATPPSPKRKDQRSHKKVPPPQFRRSETAPGQQDSFDKADFLHQKQQQRDLSSSHESRTCEGGSSEQPSESTPVSVGKFSATPAEEVQKQSSHPQSSSDAVDASNPMQDTVAGIKSE</sequence>
<evidence type="ECO:0000313" key="2">
    <source>
        <dbReference type="EMBL" id="CAG8888131.1"/>
    </source>
</evidence>
<dbReference type="Proteomes" id="UP001154252">
    <property type="component" value="Unassembled WGS sequence"/>
</dbReference>
<feature type="region of interest" description="Disordered" evidence="1">
    <location>
        <begin position="1"/>
        <end position="65"/>
    </location>
</feature>
<organism evidence="2 3">
    <name type="scientific">Penicillium egyptiacum</name>
    <dbReference type="NCBI Taxonomy" id="1303716"/>
    <lineage>
        <taxon>Eukaryota</taxon>
        <taxon>Fungi</taxon>
        <taxon>Dikarya</taxon>
        <taxon>Ascomycota</taxon>
        <taxon>Pezizomycotina</taxon>
        <taxon>Eurotiomycetes</taxon>
        <taxon>Eurotiomycetidae</taxon>
        <taxon>Eurotiales</taxon>
        <taxon>Aspergillaceae</taxon>
        <taxon>Penicillium</taxon>
    </lineage>
</organism>
<feature type="region of interest" description="Disordered" evidence="1">
    <location>
        <begin position="170"/>
        <end position="189"/>
    </location>
</feature>
<feature type="compositionally biased region" description="Low complexity" evidence="1">
    <location>
        <begin position="317"/>
        <end position="338"/>
    </location>
</feature>
<feature type="compositionally biased region" description="Polar residues" evidence="1">
    <location>
        <begin position="405"/>
        <end position="417"/>
    </location>
</feature>
<proteinExistence type="predicted"/>
<feature type="compositionally biased region" description="Basic and acidic residues" evidence="1">
    <location>
        <begin position="219"/>
        <end position="233"/>
    </location>
</feature>
<keyword evidence="3" id="KW-1185">Reference proteome</keyword>
<accession>A0A9W4K9Z1</accession>